<dbReference type="EC" id="6.3.1.2" evidence="5"/>
<accession>F8N9I4</accession>
<dbReference type="SUPFAM" id="SSF55931">
    <property type="entry name" value="Glutamine synthetase/guanido kinase"/>
    <property type="match status" value="1"/>
</dbReference>
<evidence type="ECO:0000256" key="1">
    <source>
        <dbReference type="ARBA" id="ARBA00009897"/>
    </source>
</evidence>
<evidence type="ECO:0000259" key="4">
    <source>
        <dbReference type="PROSITE" id="PS51987"/>
    </source>
</evidence>
<sequence>MNDNQLIMNANVVIDKLQMAPEDITREDILHFVRKNSIRRVNFMYPGGDGKIKTLNFVLSDLDHLQSILTCGERVDGSSLFSFIEAASSDLYVIPRYSTAFLDPFSEEPTLCMLCSFFNRNGQPLESSPEHTLRKAVETFRTATGMDFEAMGELEYYVIRQADDNYKARDQHGYHESAPYAKMGAFRQKCMDYIAKAGGHIKYGHSEVGNFELGGLLYEQNEIEFLPIPAMQAADELLIAKWVIRNLAWQEGLNVTFAPKITTGKAGSGLHIHMRLMKNGKNMLLNHGKLNDNARRAIAGCMELAPSLTAFGNKIPTSYFRLVPHQEAPTNICWGMSNRSALVRVPLGWTSGVDMSHVTNPLEQEVPYEERGSAKQTFEIRSGDGSADVYQYIAALCVACRHGFEMPNALEIADKTFIDGDINDPAHAARLAQLDHLPDSCCASAERLQQQRAIYEQHHIFSPNMIDGIIEELRSYKDQTLRDDIANDDTRILKLVEQFFHCG</sequence>
<dbReference type="EMBL" id="GL945017">
    <property type="protein sequence ID" value="EGN55698.1"/>
    <property type="molecule type" value="Genomic_DNA"/>
</dbReference>
<comment type="similarity">
    <text evidence="1 2 3">Belongs to the glutamine synthetase family.</text>
</comment>
<proteinExistence type="inferred from homology"/>
<evidence type="ECO:0000256" key="2">
    <source>
        <dbReference type="PROSITE-ProRule" id="PRU01331"/>
    </source>
</evidence>
<gene>
    <name evidence="5" type="ORF">Premu_0212</name>
</gene>
<dbReference type="HOGENOM" id="CLU_042898_0_0_10"/>
<dbReference type="GO" id="GO:0005737">
    <property type="term" value="C:cytoplasm"/>
    <property type="evidence" value="ECO:0007669"/>
    <property type="project" value="TreeGrafter"/>
</dbReference>
<keyword evidence="5" id="KW-0436">Ligase</keyword>
<evidence type="ECO:0000256" key="3">
    <source>
        <dbReference type="RuleBase" id="RU000384"/>
    </source>
</evidence>
<dbReference type="Proteomes" id="UP000002772">
    <property type="component" value="Unassembled WGS sequence"/>
</dbReference>
<dbReference type="Gene3D" id="3.10.20.70">
    <property type="entry name" value="Glutamine synthetase, N-terminal domain"/>
    <property type="match status" value="1"/>
</dbReference>
<dbReference type="SMART" id="SM01230">
    <property type="entry name" value="Gln-synt_C"/>
    <property type="match status" value="1"/>
</dbReference>
<dbReference type="InterPro" id="IPR008147">
    <property type="entry name" value="Gln_synt_N"/>
</dbReference>
<dbReference type="PANTHER" id="PTHR43407">
    <property type="entry name" value="GLUTAMINE SYNTHETASE"/>
    <property type="match status" value="1"/>
</dbReference>
<dbReference type="PROSITE" id="PS51987">
    <property type="entry name" value="GS_CATALYTIC"/>
    <property type="match status" value="1"/>
</dbReference>
<dbReference type="Pfam" id="PF03951">
    <property type="entry name" value="Gln-synt_N"/>
    <property type="match status" value="1"/>
</dbReference>
<dbReference type="SUPFAM" id="SSF54368">
    <property type="entry name" value="Glutamine synthetase, N-terminal domain"/>
    <property type="match status" value="1"/>
</dbReference>
<evidence type="ECO:0000313" key="5">
    <source>
        <dbReference type="EMBL" id="EGN55698.1"/>
    </source>
</evidence>
<dbReference type="InterPro" id="IPR014746">
    <property type="entry name" value="Gln_synth/guanido_kin_cat_dom"/>
</dbReference>
<dbReference type="InterPro" id="IPR036651">
    <property type="entry name" value="Gln_synt_N_sf"/>
</dbReference>
<dbReference type="GO" id="GO:0004356">
    <property type="term" value="F:glutamine synthetase activity"/>
    <property type="evidence" value="ECO:0007669"/>
    <property type="project" value="UniProtKB-EC"/>
</dbReference>
<organism evidence="5 6">
    <name type="scientific">Hallella multisaccharivorax DSM 17128</name>
    <dbReference type="NCBI Taxonomy" id="688246"/>
    <lineage>
        <taxon>Bacteria</taxon>
        <taxon>Pseudomonadati</taxon>
        <taxon>Bacteroidota</taxon>
        <taxon>Bacteroidia</taxon>
        <taxon>Bacteroidales</taxon>
        <taxon>Prevotellaceae</taxon>
        <taxon>Hallella</taxon>
    </lineage>
</organism>
<dbReference type="RefSeq" id="WP_007572394.1">
    <property type="nucleotide sequence ID" value="NZ_BPTS01000001.1"/>
</dbReference>
<dbReference type="GO" id="GO:0006542">
    <property type="term" value="P:glutamine biosynthetic process"/>
    <property type="evidence" value="ECO:0007669"/>
    <property type="project" value="InterPro"/>
</dbReference>
<dbReference type="Gene3D" id="3.30.590.10">
    <property type="entry name" value="Glutamine synthetase/guanido kinase, catalytic domain"/>
    <property type="match status" value="1"/>
</dbReference>
<dbReference type="GO" id="GO:0016020">
    <property type="term" value="C:membrane"/>
    <property type="evidence" value="ECO:0007669"/>
    <property type="project" value="TreeGrafter"/>
</dbReference>
<dbReference type="eggNOG" id="COG0174">
    <property type="taxonomic scope" value="Bacteria"/>
</dbReference>
<reference evidence="6" key="1">
    <citation type="journal article" date="2011" name="Stand. Genomic Sci.">
        <title>Non-contiguous finished genome sequence of the opportunistic oral pathogen Prevotella multisaccharivorax type strain (PPPA20).</title>
        <authorList>
            <person name="Pati A."/>
            <person name="Gronow S."/>
            <person name="Lu M."/>
            <person name="Lapidus A."/>
            <person name="Nolan M."/>
            <person name="Lucas S."/>
            <person name="Hammon N."/>
            <person name="Deshpande S."/>
            <person name="Cheng J.F."/>
            <person name="Tapia R."/>
            <person name="Han C."/>
            <person name="Goodwin L."/>
            <person name="Pitluck S."/>
            <person name="Liolios K."/>
            <person name="Pagani I."/>
            <person name="Mavromatis K."/>
            <person name="Mikhailova N."/>
            <person name="Huntemann M."/>
            <person name="Chen A."/>
            <person name="Palaniappan K."/>
            <person name="Land M."/>
            <person name="Hauser L."/>
            <person name="Detter J.C."/>
            <person name="Brambilla E.M."/>
            <person name="Rohde M."/>
            <person name="Goker M."/>
            <person name="Woyke T."/>
            <person name="Bristow J."/>
            <person name="Eisen J.A."/>
            <person name="Markowitz V."/>
            <person name="Hugenholtz P."/>
            <person name="Kyrpides N.C."/>
            <person name="Klenk H.P."/>
            <person name="Ivanova N."/>
        </authorList>
    </citation>
    <scope>NUCLEOTIDE SEQUENCE [LARGE SCALE GENOMIC DNA]</scope>
    <source>
        <strain evidence="6">DSM 17128</strain>
    </source>
</reference>
<dbReference type="STRING" id="688246.Premu_0212"/>
<dbReference type="InterPro" id="IPR008146">
    <property type="entry name" value="Gln_synth_cat_dom"/>
</dbReference>
<keyword evidence="6" id="KW-1185">Reference proteome</keyword>
<evidence type="ECO:0000313" key="6">
    <source>
        <dbReference type="Proteomes" id="UP000002772"/>
    </source>
</evidence>
<protein>
    <submittedName>
        <fullName evidence="5">L-glutamine synthetase</fullName>
        <ecNumber evidence="5">6.3.1.2</ecNumber>
    </submittedName>
</protein>
<dbReference type="PANTHER" id="PTHR43407:SF1">
    <property type="entry name" value="LENGSIN"/>
    <property type="match status" value="1"/>
</dbReference>
<dbReference type="Pfam" id="PF00120">
    <property type="entry name" value="Gln-synt_C"/>
    <property type="match status" value="1"/>
</dbReference>
<dbReference type="OrthoDB" id="9807095at2"/>
<feature type="domain" description="GS catalytic" evidence="4">
    <location>
        <begin position="129"/>
        <end position="503"/>
    </location>
</feature>
<dbReference type="GO" id="GO:0019740">
    <property type="term" value="P:nitrogen utilization"/>
    <property type="evidence" value="ECO:0007669"/>
    <property type="project" value="TreeGrafter"/>
</dbReference>
<dbReference type="AlphaFoldDB" id="F8N9I4"/>
<name>F8N9I4_9BACT</name>